<dbReference type="Proteomes" id="UP000199268">
    <property type="component" value="Unassembled WGS sequence"/>
</dbReference>
<dbReference type="OrthoDB" id="2300474at2"/>
<evidence type="ECO:0000313" key="2">
    <source>
        <dbReference type="Proteomes" id="UP000199268"/>
    </source>
</evidence>
<protein>
    <recommendedName>
        <fullName evidence="3">IrrE N-terminal-like domain-containing protein</fullName>
    </recommendedName>
</protein>
<reference evidence="2" key="1">
    <citation type="submission" date="2016-08" db="EMBL/GenBank/DDBJ databases">
        <authorList>
            <person name="Varghese N."/>
            <person name="Submissions Spin"/>
        </authorList>
    </citation>
    <scope>NUCLEOTIDE SEQUENCE [LARGE SCALE GENOMIC DNA]</scope>
    <source>
        <strain evidence="2">R-53094</strain>
    </source>
</reference>
<organism evidence="1 2">
    <name type="scientific">Weissella bombi</name>
    <dbReference type="NCBI Taxonomy" id="1505725"/>
    <lineage>
        <taxon>Bacteria</taxon>
        <taxon>Bacillati</taxon>
        <taxon>Bacillota</taxon>
        <taxon>Bacilli</taxon>
        <taxon>Lactobacillales</taxon>
        <taxon>Lactobacillaceae</taxon>
        <taxon>Weissella</taxon>
    </lineage>
</organism>
<proteinExistence type="predicted"/>
<gene>
    <name evidence="1" type="ORF">GA0061074_1255</name>
</gene>
<dbReference type="AlphaFoldDB" id="A0A1C4C6V2"/>
<evidence type="ECO:0000313" key="1">
    <source>
        <dbReference type="EMBL" id="SCC14846.1"/>
    </source>
</evidence>
<keyword evidence="2" id="KW-1185">Reference proteome</keyword>
<accession>A0A1C4C6V2</accession>
<dbReference type="STRING" id="1505725.GA0061074_1255"/>
<name>A0A1C4C6V2_9LACO</name>
<dbReference type="EMBL" id="FMAO01000025">
    <property type="protein sequence ID" value="SCC14846.1"/>
    <property type="molecule type" value="Genomic_DNA"/>
</dbReference>
<sequence>MYEIEEQVDQLIYSSHVILQYAKFSPDDPDVVIIRIDKPPVIIINTEFVTPYPRVARKAHELSHIIYGNGVPMLYYFSMGFKNQSEIIANKGMIYILAKLVYGDTPLEYRNYTDFMNEFCLPSWFEPVVKDIIREV</sequence>
<dbReference type="RefSeq" id="WP_092464078.1">
    <property type="nucleotide sequence ID" value="NZ_BJEE01000001.1"/>
</dbReference>
<evidence type="ECO:0008006" key="3">
    <source>
        <dbReference type="Google" id="ProtNLM"/>
    </source>
</evidence>